<dbReference type="InterPro" id="IPR012337">
    <property type="entry name" value="RNaseH-like_sf"/>
</dbReference>
<dbReference type="InterPro" id="IPR009004">
    <property type="entry name" value="Transposase_Mu_C"/>
</dbReference>
<dbReference type="Gene3D" id="3.30.420.10">
    <property type="entry name" value="Ribonuclease H-like superfamily/Ribonuclease H"/>
    <property type="match status" value="1"/>
</dbReference>
<dbReference type="EMBL" id="JXLB01000025">
    <property type="protein sequence ID" value="OJG78246.1"/>
    <property type="molecule type" value="Genomic_DNA"/>
</dbReference>
<dbReference type="Pfam" id="PF09299">
    <property type="entry name" value="Mu-transpos_C"/>
    <property type="match status" value="1"/>
</dbReference>
<gene>
    <name evidence="2" type="ORF">RV14_GL001187</name>
</gene>
<proteinExistence type="predicted"/>
<evidence type="ECO:0000313" key="2">
    <source>
        <dbReference type="EMBL" id="OJG78246.1"/>
    </source>
</evidence>
<evidence type="ECO:0000259" key="1">
    <source>
        <dbReference type="PROSITE" id="PS50994"/>
    </source>
</evidence>
<dbReference type="SUPFAM" id="SSF50610">
    <property type="entry name" value="mu transposase, C-terminal domain"/>
    <property type="match status" value="1"/>
</dbReference>
<dbReference type="InterPro" id="IPR001584">
    <property type="entry name" value="Integrase_cat-core"/>
</dbReference>
<comment type="caution">
    <text evidence="2">The sequence shown here is derived from an EMBL/GenBank/DDBJ whole genome shotgun (WGS) entry which is preliminary data.</text>
</comment>
<dbReference type="SUPFAM" id="SSF53098">
    <property type="entry name" value="Ribonuclease H-like"/>
    <property type="match status" value="1"/>
</dbReference>
<keyword evidence="3" id="KW-1185">Reference proteome</keyword>
<organism evidence="2 3">
    <name type="scientific">Enterococcus ratti</name>
    <dbReference type="NCBI Taxonomy" id="150033"/>
    <lineage>
        <taxon>Bacteria</taxon>
        <taxon>Bacillati</taxon>
        <taxon>Bacillota</taxon>
        <taxon>Bacilli</taxon>
        <taxon>Lactobacillales</taxon>
        <taxon>Enterococcaceae</taxon>
        <taxon>Enterococcus</taxon>
    </lineage>
</organism>
<dbReference type="InterPro" id="IPR036397">
    <property type="entry name" value="RNaseH_sf"/>
</dbReference>
<sequence length="186" mass="21611">MEQVAVDLRINLIFSAIGIPRGRGKIERFFQTINQMLLEGLPGYIENNCNEKLLTIQEFKKKLHCFLINEYNQTNHSSIKVSPIKKWSEQLFLPNMPNSLEELDLLLLEIPKIRKVHSDGIHFQGLRYTNPNLSAFVGEPVLIRYTPNDLAEIRVFYKNQFLCNAISPDISNYEINMDDLIFARNK</sequence>
<accession>A0A1L8WB40</accession>
<dbReference type="Proteomes" id="UP000182152">
    <property type="component" value="Unassembled WGS sequence"/>
</dbReference>
<dbReference type="Gene3D" id="2.30.30.130">
    <property type="entry name" value="Transposase, Mu, C-terminal"/>
    <property type="match status" value="1"/>
</dbReference>
<dbReference type="STRING" id="150033.RV14_GL001187"/>
<dbReference type="InterPro" id="IPR015378">
    <property type="entry name" value="Transposase-like_Mu_C"/>
</dbReference>
<reference evidence="2 3" key="1">
    <citation type="submission" date="2014-12" db="EMBL/GenBank/DDBJ databases">
        <title>Draft genome sequences of 29 type strains of Enterococci.</title>
        <authorList>
            <person name="Zhong Z."/>
            <person name="Sun Z."/>
            <person name="Liu W."/>
            <person name="Zhang W."/>
            <person name="Zhang H."/>
        </authorList>
    </citation>
    <scope>NUCLEOTIDE SEQUENCE [LARGE SCALE GENOMIC DNA]</scope>
    <source>
        <strain evidence="2 3">DSM 15687</strain>
    </source>
</reference>
<evidence type="ECO:0000313" key="3">
    <source>
        <dbReference type="Proteomes" id="UP000182152"/>
    </source>
</evidence>
<dbReference type="AlphaFoldDB" id="A0A1L8WB40"/>
<dbReference type="PROSITE" id="PS50994">
    <property type="entry name" value="INTEGRASE"/>
    <property type="match status" value="1"/>
</dbReference>
<feature type="domain" description="Integrase catalytic" evidence="1">
    <location>
        <begin position="1"/>
        <end position="91"/>
    </location>
</feature>
<dbReference type="GO" id="GO:0003676">
    <property type="term" value="F:nucleic acid binding"/>
    <property type="evidence" value="ECO:0007669"/>
    <property type="project" value="InterPro"/>
</dbReference>
<protein>
    <recommendedName>
        <fullName evidence="1">Integrase catalytic domain-containing protein</fullName>
    </recommendedName>
</protein>
<dbReference type="GO" id="GO:0015074">
    <property type="term" value="P:DNA integration"/>
    <property type="evidence" value="ECO:0007669"/>
    <property type="project" value="InterPro"/>
</dbReference>
<name>A0A1L8WB40_9ENTE</name>
<dbReference type="RefSeq" id="WP_167359856.1">
    <property type="nucleotide sequence ID" value="NZ_JXLB01000025.1"/>
</dbReference>